<proteinExistence type="predicted"/>
<organism evidence="1 2">
    <name type="scientific">Phytophthora infestans</name>
    <name type="common">Potato late blight agent</name>
    <name type="synonym">Botrytis infestans</name>
    <dbReference type="NCBI Taxonomy" id="4787"/>
    <lineage>
        <taxon>Eukaryota</taxon>
        <taxon>Sar</taxon>
        <taxon>Stramenopiles</taxon>
        <taxon>Oomycota</taxon>
        <taxon>Peronosporomycetes</taxon>
        <taxon>Peronosporales</taxon>
        <taxon>Peronosporaceae</taxon>
        <taxon>Phytophthora</taxon>
    </lineage>
</organism>
<sequence>MPYLELLATTAAFTPCDKADCPASVLAPKTPRLTLDFDDLDAVVLGTGDRDDLAARLAGWLPPLLYEQSRGPSTQRASREDGTIRRGTDVVVLFVHWGDDQL</sequence>
<dbReference type="AlphaFoldDB" id="A0A8S9TV56"/>
<gene>
    <name evidence="1" type="ORF">GN958_ATG18936</name>
</gene>
<protein>
    <submittedName>
        <fullName evidence="1">Uncharacterized protein</fullName>
    </submittedName>
</protein>
<dbReference type="Proteomes" id="UP000704712">
    <property type="component" value="Unassembled WGS sequence"/>
</dbReference>
<comment type="caution">
    <text evidence="1">The sequence shown here is derived from an EMBL/GenBank/DDBJ whole genome shotgun (WGS) entry which is preliminary data.</text>
</comment>
<reference evidence="1" key="1">
    <citation type="submission" date="2020-03" db="EMBL/GenBank/DDBJ databases">
        <title>Hybrid Assembly of Korean Phytophthora infestans isolates.</title>
        <authorList>
            <person name="Prokchorchik M."/>
            <person name="Lee Y."/>
            <person name="Seo J."/>
            <person name="Cho J.-H."/>
            <person name="Park Y.-E."/>
            <person name="Jang D.-C."/>
            <person name="Im J.-S."/>
            <person name="Choi J.-G."/>
            <person name="Park H.-J."/>
            <person name="Lee G.-B."/>
            <person name="Lee Y.-G."/>
            <person name="Hong S.-Y."/>
            <person name="Cho K."/>
            <person name="Sohn K.H."/>
        </authorList>
    </citation>
    <scope>NUCLEOTIDE SEQUENCE</scope>
    <source>
        <strain evidence="1">KR_2_A2</strain>
    </source>
</reference>
<evidence type="ECO:0000313" key="2">
    <source>
        <dbReference type="Proteomes" id="UP000704712"/>
    </source>
</evidence>
<evidence type="ECO:0000313" key="1">
    <source>
        <dbReference type="EMBL" id="KAF4131903.1"/>
    </source>
</evidence>
<name>A0A8S9TV56_PHYIN</name>
<dbReference type="EMBL" id="JAACNO010002657">
    <property type="protein sequence ID" value="KAF4131903.1"/>
    <property type="molecule type" value="Genomic_DNA"/>
</dbReference>
<accession>A0A8S9TV56</accession>